<dbReference type="Gene3D" id="3.20.70.20">
    <property type="match status" value="1"/>
</dbReference>
<dbReference type="InterPro" id="IPR004184">
    <property type="entry name" value="PFL_dom"/>
</dbReference>
<keyword evidence="1 3" id="KW-0556">Organic radical</keyword>
<protein>
    <submittedName>
        <fullName evidence="6">Pyruvate formate-lyase</fullName>
        <ecNumber evidence="6">2.3.1.54</ecNumber>
    </submittedName>
</protein>
<dbReference type="InterPro" id="IPR010098">
    <property type="entry name" value="PFL2/GDeHydtase_fam"/>
</dbReference>
<dbReference type="OrthoDB" id="9803969at2"/>
<evidence type="ECO:0000313" key="7">
    <source>
        <dbReference type="Proteomes" id="UP000034076"/>
    </source>
</evidence>
<dbReference type="EC" id="2.3.1.54" evidence="6"/>
<keyword evidence="6" id="KW-0808">Transferase</keyword>
<dbReference type="PANTHER" id="PTHR43641:SF2">
    <property type="entry name" value="DEHYDRATASE YBIW-RELATED"/>
    <property type="match status" value="1"/>
</dbReference>
<dbReference type="PROSITE" id="PS51149">
    <property type="entry name" value="GLY_RADICAL_2"/>
    <property type="match status" value="1"/>
</dbReference>
<dbReference type="AlphaFoldDB" id="A0A0M2NIW5"/>
<feature type="domain" description="Glycine radical" evidence="4">
    <location>
        <begin position="692"/>
        <end position="813"/>
    </location>
</feature>
<evidence type="ECO:0000313" key="6">
    <source>
        <dbReference type="EMBL" id="KKI50195.1"/>
    </source>
</evidence>
<dbReference type="GO" id="GO:0016829">
    <property type="term" value="F:lyase activity"/>
    <property type="evidence" value="ECO:0007669"/>
    <property type="project" value="UniProtKB-KW"/>
</dbReference>
<dbReference type="InterPro" id="IPR019777">
    <property type="entry name" value="Form_AcTrfase_GR_CS"/>
</dbReference>
<evidence type="ECO:0000256" key="1">
    <source>
        <dbReference type="ARBA" id="ARBA00022818"/>
    </source>
</evidence>
<dbReference type="InterPro" id="IPR001150">
    <property type="entry name" value="Gly_radical"/>
</dbReference>
<keyword evidence="6" id="KW-0012">Acyltransferase</keyword>
<dbReference type="Pfam" id="PF02901">
    <property type="entry name" value="PFL-like"/>
    <property type="match status" value="1"/>
</dbReference>
<gene>
    <name evidence="6" type="ORF">CHK_2258</name>
</gene>
<name>A0A0M2NIW5_9FIRM</name>
<evidence type="ECO:0000256" key="2">
    <source>
        <dbReference type="ARBA" id="ARBA00023239"/>
    </source>
</evidence>
<dbReference type="EMBL" id="LAYJ01000112">
    <property type="protein sequence ID" value="KKI50195.1"/>
    <property type="molecule type" value="Genomic_DNA"/>
</dbReference>
<dbReference type="GO" id="GO:0008861">
    <property type="term" value="F:formate C-acetyltransferase activity"/>
    <property type="evidence" value="ECO:0007669"/>
    <property type="project" value="UniProtKB-EC"/>
</dbReference>
<keyword evidence="6" id="KW-0670">Pyruvate</keyword>
<dbReference type="PROSITE" id="PS51554">
    <property type="entry name" value="PFL"/>
    <property type="match status" value="1"/>
</dbReference>
<dbReference type="PROSITE" id="PS00850">
    <property type="entry name" value="GLY_RADICAL_1"/>
    <property type="match status" value="1"/>
</dbReference>
<dbReference type="STRING" id="270498.CHK_2258"/>
<dbReference type="Proteomes" id="UP000034076">
    <property type="component" value="Unassembled WGS sequence"/>
</dbReference>
<keyword evidence="7" id="KW-1185">Reference proteome</keyword>
<feature type="modified residue" description="Glycine radical" evidence="3">
    <location>
        <position position="788"/>
    </location>
</feature>
<dbReference type="NCBIfam" id="TIGR01774">
    <property type="entry name" value="PFL2-3"/>
    <property type="match status" value="1"/>
</dbReference>
<comment type="caution">
    <text evidence="6">The sequence shown here is derived from an EMBL/GenBank/DDBJ whole genome shotgun (WGS) entry which is preliminary data.</text>
</comment>
<keyword evidence="2 6" id="KW-0456">Lyase</keyword>
<dbReference type="SUPFAM" id="SSF51998">
    <property type="entry name" value="PFL-like glycyl radical enzymes"/>
    <property type="match status" value="1"/>
</dbReference>
<proteinExistence type="predicted"/>
<reference evidence="6 7" key="1">
    <citation type="submission" date="2015-04" db="EMBL/GenBank/DDBJ databases">
        <title>Draft genome sequence of bacteremic isolate Catabacter hongkongensis type strain HKU16T.</title>
        <authorList>
            <person name="Lau S.K."/>
            <person name="Teng J.L."/>
            <person name="Huang Y."/>
            <person name="Curreem S.O."/>
            <person name="Tsui S.K."/>
            <person name="Woo P.C."/>
        </authorList>
    </citation>
    <scope>NUCLEOTIDE SEQUENCE [LARGE SCALE GENOMIC DNA]</scope>
    <source>
        <strain evidence="6 7">HKU16</strain>
    </source>
</reference>
<dbReference type="PANTHER" id="PTHR43641">
    <property type="entry name" value="FORMATE ACETYLTRANSFERASE 3-RELATED"/>
    <property type="match status" value="1"/>
</dbReference>
<dbReference type="Pfam" id="PF01228">
    <property type="entry name" value="Gly_radical"/>
    <property type="match status" value="1"/>
</dbReference>
<accession>A0A0M2NIW5</accession>
<evidence type="ECO:0000256" key="3">
    <source>
        <dbReference type="PROSITE-ProRule" id="PRU00493"/>
    </source>
</evidence>
<sequence>MTKLVSLSARKQMDITPDHVLVPGTPAYERGQKLRHQVISAKNYLCIERARLVTQVYKEYEGENIFSVRAKAFEKLMKEMTIYILGHELIVGHQAEKQRSAPVFPEYAVEWIREEIDIFETRGQDKFIVPPEVRREFMEEIYPFWKGKTFSDRVISEMPEDVKLLRKDAVLYSTGVHEEGGLGHVLHDYKVVIEQGLNGVKERVNSEIEKINGTEPDAIDKLHFYHACISMCDSVIAYAQRYSRLAMEMAKQEKDAQRKKELMEISRICARVPEYPAESFYEGLQAVWFLQLVVQIYDNAVSITPGRFDQFMYPLYEKDIIEGMMDKVRAQELLEAFWIKFSEPLKIYRAADAASHAGFPMGQNLVVGGLGRDGKDATNDLSFRCLEAHSHMLLNQPNFSVRVHNQSPHTLLLKTAEAMKLGNGMPQLANDEVYIPALMNVGVELHEARDYAPVGCIECSPLNTFGRLNGGYFNLAKVFELTISNGMCNICKKQVSVKTGAPESFRTFEEFLEAFDRQMEYCVNNNIKWNNYLDSVSKDKMPVPLTSILVGDCIENGKDVTWGGMRYNWSAPYGIGIANVGNSLMGVKKAVFEDKVCTMQEMAQALETDFEGREDLRQYLINKVPHYGNDIPEVDELAKFATDSFFDKLEDHKTYYGGKFIGSLVPVSSFVAFGLETGATADGRHAKDPLADGISPANGTDLHGPTAVLNSVCVLDHLRAPNGVIFNMRLDKGPLETPDGMEKMIGLIRTYIEMGGGHIQFNIVSGDMLREAQKNPEKYKGLVVRVAGYSAFFNELSHEVQDGIIGRTEHKIS</sequence>
<dbReference type="InterPro" id="IPR051215">
    <property type="entry name" value="GRE"/>
</dbReference>
<evidence type="ECO:0000259" key="4">
    <source>
        <dbReference type="PROSITE" id="PS51149"/>
    </source>
</evidence>
<feature type="domain" description="PFL" evidence="5">
    <location>
        <begin position="29"/>
        <end position="685"/>
    </location>
</feature>
<dbReference type="GO" id="GO:0005829">
    <property type="term" value="C:cytosol"/>
    <property type="evidence" value="ECO:0007669"/>
    <property type="project" value="TreeGrafter"/>
</dbReference>
<dbReference type="PATRIC" id="fig|270498.16.peg.2009"/>
<evidence type="ECO:0000259" key="5">
    <source>
        <dbReference type="PROSITE" id="PS51554"/>
    </source>
</evidence>
<dbReference type="RefSeq" id="WP_052740534.1">
    <property type="nucleotide sequence ID" value="NZ_LAYJ01000112.1"/>
</dbReference>
<organism evidence="6 7">
    <name type="scientific">Christensenella hongkongensis</name>
    <dbReference type="NCBI Taxonomy" id="270498"/>
    <lineage>
        <taxon>Bacteria</taxon>
        <taxon>Bacillati</taxon>
        <taxon>Bacillota</taxon>
        <taxon>Clostridia</taxon>
        <taxon>Christensenellales</taxon>
        <taxon>Christensenellaceae</taxon>
        <taxon>Christensenella</taxon>
    </lineage>
</organism>